<dbReference type="GO" id="GO:0005829">
    <property type="term" value="C:cytosol"/>
    <property type="evidence" value="ECO:0007669"/>
    <property type="project" value="TreeGrafter"/>
</dbReference>
<dbReference type="GeneID" id="63782499"/>
<reference evidence="9 10" key="1">
    <citation type="submission" date="2016-07" db="EMBL/GenBank/DDBJ databases">
        <title>Pervasive Adenine N6-methylation of Active Genes in Fungi.</title>
        <authorList>
            <consortium name="DOE Joint Genome Institute"/>
            <person name="Mondo S.J."/>
            <person name="Dannebaum R.O."/>
            <person name="Kuo R.C."/>
            <person name="Labutti K."/>
            <person name="Haridas S."/>
            <person name="Kuo A."/>
            <person name="Salamov A."/>
            <person name="Ahrendt S.R."/>
            <person name="Lipzen A."/>
            <person name="Sullivan W."/>
            <person name="Andreopoulos W.B."/>
            <person name="Clum A."/>
            <person name="Lindquist E."/>
            <person name="Daum C."/>
            <person name="Ramamoorthy G.K."/>
            <person name="Gryganskyi A."/>
            <person name="Culley D."/>
            <person name="Magnuson J.K."/>
            <person name="James T.Y."/>
            <person name="O'Malley M.A."/>
            <person name="Stajich J.E."/>
            <person name="Spatafora J.W."/>
            <person name="Visel A."/>
            <person name="Grigoriev I.V."/>
        </authorList>
    </citation>
    <scope>NUCLEOTIDE SEQUENCE [LARGE SCALE GENOMIC DNA]</scope>
    <source>
        <strain evidence="9 10">12-1054</strain>
    </source>
</reference>
<keyword evidence="10" id="KW-1185">Reference proteome</keyword>
<keyword evidence="5 7" id="KW-0676">Redox-active center</keyword>
<dbReference type="GO" id="GO:0042744">
    <property type="term" value="P:hydrogen peroxide catabolic process"/>
    <property type="evidence" value="ECO:0007669"/>
    <property type="project" value="TreeGrafter"/>
</dbReference>
<evidence type="ECO:0000313" key="9">
    <source>
        <dbReference type="EMBL" id="ORY78578.1"/>
    </source>
</evidence>
<gene>
    <name evidence="9" type="ORF">BCR37DRAFT_108311</name>
</gene>
<evidence type="ECO:0000256" key="6">
    <source>
        <dbReference type="PIRSR" id="PIRSR637944-1"/>
    </source>
</evidence>
<dbReference type="InterPro" id="IPR013766">
    <property type="entry name" value="Thioredoxin_domain"/>
</dbReference>
<dbReference type="GO" id="GO:0005739">
    <property type="term" value="C:mitochondrion"/>
    <property type="evidence" value="ECO:0007669"/>
    <property type="project" value="TreeGrafter"/>
</dbReference>
<dbReference type="GO" id="GO:0034599">
    <property type="term" value="P:cellular response to oxidative stress"/>
    <property type="evidence" value="ECO:0007669"/>
    <property type="project" value="InterPro"/>
</dbReference>
<dbReference type="EMBL" id="MCFI01000017">
    <property type="protein sequence ID" value="ORY78578.1"/>
    <property type="molecule type" value="Genomic_DNA"/>
</dbReference>
<proteinExistence type="inferred from homology"/>
<dbReference type="PANTHER" id="PTHR10430:SF39">
    <property type="entry name" value="PEROXISOMAL MEMBRANE ASSOCIATED PROTEIN 20"/>
    <property type="match status" value="1"/>
</dbReference>
<dbReference type="RefSeq" id="XP_040723459.1">
    <property type="nucleotide sequence ID" value="XM_040865900.1"/>
</dbReference>
<comment type="caution">
    <text evidence="9">The sequence shown here is derived from an EMBL/GenBank/DDBJ whole genome shotgun (WGS) entry which is preliminary data.</text>
</comment>
<keyword evidence="2 7" id="KW-0575">Peroxidase</keyword>
<feature type="domain" description="Thioredoxin" evidence="8">
    <location>
        <begin position="18"/>
        <end position="177"/>
    </location>
</feature>
<evidence type="ECO:0000256" key="1">
    <source>
        <dbReference type="ARBA" id="ARBA00010505"/>
    </source>
</evidence>
<evidence type="ECO:0000259" key="8">
    <source>
        <dbReference type="PROSITE" id="PS51352"/>
    </source>
</evidence>
<dbReference type="InterPro" id="IPR013740">
    <property type="entry name" value="Redoxin"/>
</dbReference>
<evidence type="ECO:0000313" key="10">
    <source>
        <dbReference type="Proteomes" id="UP000193685"/>
    </source>
</evidence>
<evidence type="ECO:0000256" key="3">
    <source>
        <dbReference type="ARBA" id="ARBA00022862"/>
    </source>
</evidence>
<name>A0A1Y2F3U2_PROLT</name>
<evidence type="ECO:0000256" key="5">
    <source>
        <dbReference type="ARBA" id="ARBA00023284"/>
    </source>
</evidence>
<evidence type="ECO:0000256" key="4">
    <source>
        <dbReference type="ARBA" id="ARBA00023002"/>
    </source>
</evidence>
<dbReference type="InterPro" id="IPR037944">
    <property type="entry name" value="PRX5-like"/>
</dbReference>
<dbReference type="AlphaFoldDB" id="A0A1Y2F3U2"/>
<keyword evidence="4 7" id="KW-0560">Oxidoreductase</keyword>
<dbReference type="Gene3D" id="3.40.30.10">
    <property type="entry name" value="Glutaredoxin"/>
    <property type="match status" value="1"/>
</dbReference>
<dbReference type="PROSITE" id="PS51352">
    <property type="entry name" value="THIOREDOXIN_2"/>
    <property type="match status" value="1"/>
</dbReference>
<dbReference type="STRING" id="56484.A0A1Y2F3U2"/>
<protein>
    <recommendedName>
        <fullName evidence="8">Thioredoxin domain-containing protein</fullName>
    </recommendedName>
</protein>
<evidence type="ECO:0000256" key="2">
    <source>
        <dbReference type="ARBA" id="ARBA00022559"/>
    </source>
</evidence>
<dbReference type="InterPro" id="IPR036249">
    <property type="entry name" value="Thioredoxin-like_sf"/>
</dbReference>
<dbReference type="SUPFAM" id="SSF52833">
    <property type="entry name" value="Thioredoxin-like"/>
    <property type="match status" value="1"/>
</dbReference>
<comment type="similarity">
    <text evidence="1 7">Belongs to the peroxiredoxin family. Prx5 subfamily.</text>
</comment>
<sequence>MLRRQAAALKTTSSIRLLSTGVRLPDIQLRKDSPGTLVSVPTPKKSIIIGIPAAFSPACSSIHIPGYLKRLKELAGKGVTALTVVSVNDAFVQGAYGKQMLQDYPETHGITIDFLADQDAAWTKAAELEFDASAILGGMRCRRFAAVLEDGVVRDVYVEADGTGVTTSAAEHVAKRL</sequence>
<dbReference type="Proteomes" id="UP000193685">
    <property type="component" value="Unassembled WGS sequence"/>
</dbReference>
<feature type="active site" description="Cysteine sulfenic acid (-SOH) intermediate" evidence="6">
    <location>
        <position position="59"/>
    </location>
</feature>
<dbReference type="GO" id="GO:0005777">
    <property type="term" value="C:peroxisome"/>
    <property type="evidence" value="ECO:0007669"/>
    <property type="project" value="TreeGrafter"/>
</dbReference>
<evidence type="ECO:0000256" key="7">
    <source>
        <dbReference type="RuleBase" id="RU366011"/>
    </source>
</evidence>
<dbReference type="OMA" id="TEWGKAH"/>
<dbReference type="GO" id="GO:0008379">
    <property type="term" value="F:thioredoxin peroxidase activity"/>
    <property type="evidence" value="ECO:0007669"/>
    <property type="project" value="InterPro"/>
</dbReference>
<dbReference type="Pfam" id="PF08534">
    <property type="entry name" value="Redoxin"/>
    <property type="match status" value="1"/>
</dbReference>
<keyword evidence="3 7" id="KW-0049">Antioxidant</keyword>
<organism evidence="9 10">
    <name type="scientific">Protomyces lactucae-debilis</name>
    <dbReference type="NCBI Taxonomy" id="2754530"/>
    <lineage>
        <taxon>Eukaryota</taxon>
        <taxon>Fungi</taxon>
        <taxon>Dikarya</taxon>
        <taxon>Ascomycota</taxon>
        <taxon>Taphrinomycotina</taxon>
        <taxon>Taphrinomycetes</taxon>
        <taxon>Taphrinales</taxon>
        <taxon>Protomycetaceae</taxon>
        <taxon>Protomyces</taxon>
    </lineage>
</organism>
<comment type="function">
    <text evidence="7">Thiol-specific peroxidase that catalyzes the reduction of hydrogen peroxide and organic hydroperoxides to water and alcohols, respectively. Plays a role in cell protection against oxidative stress by detoxifying peroxides.</text>
</comment>
<dbReference type="GO" id="GO:0045454">
    <property type="term" value="P:cell redox homeostasis"/>
    <property type="evidence" value="ECO:0007669"/>
    <property type="project" value="TreeGrafter"/>
</dbReference>
<dbReference type="PANTHER" id="PTHR10430">
    <property type="entry name" value="PEROXIREDOXIN"/>
    <property type="match status" value="1"/>
</dbReference>
<dbReference type="OrthoDB" id="1882547at2759"/>
<dbReference type="CDD" id="cd03013">
    <property type="entry name" value="PRX5_like"/>
    <property type="match status" value="1"/>
</dbReference>
<accession>A0A1Y2F3U2</accession>